<dbReference type="Pfam" id="PF00903">
    <property type="entry name" value="Glyoxalase"/>
    <property type="match status" value="1"/>
</dbReference>
<dbReference type="Proteomes" id="UP000199598">
    <property type="component" value="Unassembled WGS sequence"/>
</dbReference>
<accession>A0A1I4EZ09</accession>
<reference evidence="2 3" key="1">
    <citation type="submission" date="2016-10" db="EMBL/GenBank/DDBJ databases">
        <authorList>
            <person name="Varghese N."/>
            <person name="Submissions S."/>
        </authorList>
    </citation>
    <scope>NUCLEOTIDE SEQUENCE [LARGE SCALE GENOMIC DNA]</scope>
    <source>
        <strain evidence="2 3">DSM 16392</strain>
    </source>
</reference>
<protein>
    <submittedName>
        <fullName evidence="2">Catechol 2,3-dioxygenase</fullName>
    </submittedName>
</protein>
<dbReference type="InterPro" id="IPR037523">
    <property type="entry name" value="VOC_core"/>
</dbReference>
<evidence type="ECO:0000313" key="2">
    <source>
        <dbReference type="EMBL" id="SFL09371.1"/>
    </source>
</evidence>
<proteinExistence type="predicted"/>
<dbReference type="SUPFAM" id="SSF54593">
    <property type="entry name" value="Glyoxalase/Bleomycin resistance protein/Dihydroxybiphenyl dioxygenase"/>
    <property type="match status" value="1"/>
</dbReference>
<dbReference type="EMBL" id="FOSK01000016">
    <property type="protein sequence ID" value="SFL09371.1"/>
    <property type="molecule type" value="Genomic_DNA"/>
</dbReference>
<dbReference type="PROSITE" id="PS51819">
    <property type="entry name" value="VOC"/>
    <property type="match status" value="1"/>
</dbReference>
<sequence length="141" mass="15864">MDAPGINGIVETAVYVDDFASAHDFYGELLGLRRVVEGERMHGYDVGPNQMLLVFRRDVCREDVESPYGMVPGHSTDGPSHFAFAISRSALIEWREYLEEKKVTLSSEVRWPQGGVSLFFHDPFGNVVELATPGLWPNYQD</sequence>
<dbReference type="InterPro" id="IPR029068">
    <property type="entry name" value="Glyas_Bleomycin-R_OHBP_Dase"/>
</dbReference>
<keyword evidence="3" id="KW-1185">Reference proteome</keyword>
<name>A0A1I4EZ09_9HYPH</name>
<gene>
    <name evidence="2" type="ORF">SAMN04488518_11681</name>
</gene>
<dbReference type="InterPro" id="IPR004360">
    <property type="entry name" value="Glyas_Fos-R_dOase_dom"/>
</dbReference>
<organism evidence="2 3">
    <name type="scientific">Pseudovibrio ascidiaceicola</name>
    <dbReference type="NCBI Taxonomy" id="285279"/>
    <lineage>
        <taxon>Bacteria</taxon>
        <taxon>Pseudomonadati</taxon>
        <taxon>Pseudomonadota</taxon>
        <taxon>Alphaproteobacteria</taxon>
        <taxon>Hyphomicrobiales</taxon>
        <taxon>Stappiaceae</taxon>
        <taxon>Pseudovibrio</taxon>
    </lineage>
</organism>
<dbReference type="Gene3D" id="3.10.180.10">
    <property type="entry name" value="2,3-Dihydroxybiphenyl 1,2-Dioxygenase, domain 1"/>
    <property type="match status" value="1"/>
</dbReference>
<feature type="domain" description="VOC" evidence="1">
    <location>
        <begin position="5"/>
        <end position="133"/>
    </location>
</feature>
<evidence type="ECO:0000259" key="1">
    <source>
        <dbReference type="PROSITE" id="PS51819"/>
    </source>
</evidence>
<dbReference type="RefSeq" id="WP_093523418.1">
    <property type="nucleotide sequence ID" value="NZ_FOSK01000016.1"/>
</dbReference>
<evidence type="ECO:0000313" key="3">
    <source>
        <dbReference type="Proteomes" id="UP000199598"/>
    </source>
</evidence>
<comment type="caution">
    <text evidence="2">The sequence shown here is derived from an EMBL/GenBank/DDBJ whole genome shotgun (WGS) entry which is preliminary data.</text>
</comment>